<gene>
    <name evidence="6" type="ORF">AMSG_01227</name>
</gene>
<dbReference type="InterPro" id="IPR024119">
    <property type="entry name" value="TF_DEAF-1"/>
</dbReference>
<dbReference type="GO" id="GO:0005634">
    <property type="term" value="C:nucleus"/>
    <property type="evidence" value="ECO:0007669"/>
    <property type="project" value="TreeGrafter"/>
</dbReference>
<dbReference type="GeneID" id="25560985"/>
<dbReference type="AlphaFoldDB" id="A0A0L0DMG4"/>
<dbReference type="PROSITE" id="PS01360">
    <property type="entry name" value="ZF_MYND_1"/>
    <property type="match status" value="1"/>
</dbReference>
<dbReference type="PANTHER" id="PTHR10237:SF14">
    <property type="entry name" value="MYND-TYPE DOMAIN-CONTAINING PROTEIN"/>
    <property type="match status" value="1"/>
</dbReference>
<dbReference type="GO" id="GO:0000981">
    <property type="term" value="F:DNA-binding transcription factor activity, RNA polymerase II-specific"/>
    <property type="evidence" value="ECO:0007669"/>
    <property type="project" value="TreeGrafter"/>
</dbReference>
<dbReference type="RefSeq" id="XP_013761835.1">
    <property type="nucleotide sequence ID" value="XM_013906381.1"/>
</dbReference>
<evidence type="ECO:0000313" key="7">
    <source>
        <dbReference type="Proteomes" id="UP000054408"/>
    </source>
</evidence>
<dbReference type="Gene3D" id="6.10.140.2220">
    <property type="match status" value="1"/>
</dbReference>
<evidence type="ECO:0000259" key="5">
    <source>
        <dbReference type="PROSITE" id="PS50865"/>
    </source>
</evidence>
<accession>A0A0L0DMG4</accession>
<proteinExistence type="predicted"/>
<name>A0A0L0DMG4_THETB</name>
<sequence>MLVDPAIATAKGNKEKAKLKSLVVAKKALRQFVRADAPYATAVGDAAAALADLEAFDLVAELGAVAPRKPYCFDGWRAIEALRADADTMPLFDAVYPLLLVMKDDALPLEQRVAAANTLTARAAPTASTATATIEDLITCEAYILIRALRDRGAREPAVRDLADACQTLLGVLGENGNWTGYALAVEQGRDNELRAKRTCAKCRTLMAEGTALKRCSRCKKTVYCSRDCQVAHWKIHKPACKAVAKA</sequence>
<dbReference type="GO" id="GO:0008270">
    <property type="term" value="F:zinc ion binding"/>
    <property type="evidence" value="ECO:0007669"/>
    <property type="project" value="UniProtKB-KW"/>
</dbReference>
<dbReference type="PROSITE" id="PS50865">
    <property type="entry name" value="ZF_MYND_2"/>
    <property type="match status" value="1"/>
</dbReference>
<dbReference type="SUPFAM" id="SSF144232">
    <property type="entry name" value="HIT/MYND zinc finger-like"/>
    <property type="match status" value="1"/>
</dbReference>
<keyword evidence="2 4" id="KW-0863">Zinc-finger</keyword>
<protein>
    <recommendedName>
        <fullName evidence="5">MYND-type domain-containing protein</fullName>
    </recommendedName>
</protein>
<dbReference type="InterPro" id="IPR002893">
    <property type="entry name" value="Znf_MYND"/>
</dbReference>
<reference evidence="6 7" key="1">
    <citation type="submission" date="2010-05" db="EMBL/GenBank/DDBJ databases">
        <title>The Genome Sequence of Thecamonas trahens ATCC 50062.</title>
        <authorList>
            <consortium name="The Broad Institute Genome Sequencing Platform"/>
            <person name="Russ C."/>
            <person name="Cuomo C."/>
            <person name="Shea T."/>
            <person name="Young S.K."/>
            <person name="Zeng Q."/>
            <person name="Koehrsen M."/>
            <person name="Haas B."/>
            <person name="Borodovsky M."/>
            <person name="Guigo R."/>
            <person name="Alvarado L."/>
            <person name="Berlin A."/>
            <person name="Bochicchio J."/>
            <person name="Borenstein D."/>
            <person name="Chapman S."/>
            <person name="Chen Z."/>
            <person name="Freedman E."/>
            <person name="Gellesch M."/>
            <person name="Goldberg J."/>
            <person name="Griggs A."/>
            <person name="Gujja S."/>
            <person name="Heilman E."/>
            <person name="Heiman D."/>
            <person name="Hepburn T."/>
            <person name="Howarth C."/>
            <person name="Jen D."/>
            <person name="Larson L."/>
            <person name="Mehta T."/>
            <person name="Park D."/>
            <person name="Pearson M."/>
            <person name="Roberts A."/>
            <person name="Saif S."/>
            <person name="Shenoy N."/>
            <person name="Sisk P."/>
            <person name="Stolte C."/>
            <person name="Sykes S."/>
            <person name="Thomson T."/>
            <person name="Walk T."/>
            <person name="White J."/>
            <person name="Yandava C."/>
            <person name="Burger G."/>
            <person name="Gray M.W."/>
            <person name="Holland P.W.H."/>
            <person name="King N."/>
            <person name="Lang F.B.F."/>
            <person name="Roger A.J."/>
            <person name="Ruiz-Trillo I."/>
            <person name="Lander E."/>
            <person name="Nusbaum C."/>
        </authorList>
    </citation>
    <scope>NUCLEOTIDE SEQUENCE [LARGE SCALE GENOMIC DNA]</scope>
    <source>
        <strain evidence="6 7">ATCC 50062</strain>
    </source>
</reference>
<organism evidence="6 7">
    <name type="scientific">Thecamonas trahens ATCC 50062</name>
    <dbReference type="NCBI Taxonomy" id="461836"/>
    <lineage>
        <taxon>Eukaryota</taxon>
        <taxon>Apusozoa</taxon>
        <taxon>Apusomonadida</taxon>
        <taxon>Apusomonadidae</taxon>
        <taxon>Thecamonas</taxon>
    </lineage>
</organism>
<feature type="domain" description="MYND-type" evidence="5">
    <location>
        <begin position="200"/>
        <end position="241"/>
    </location>
</feature>
<evidence type="ECO:0000313" key="6">
    <source>
        <dbReference type="EMBL" id="KNC53514.1"/>
    </source>
</evidence>
<dbReference type="STRING" id="461836.A0A0L0DMG4"/>
<keyword evidence="1" id="KW-0479">Metal-binding</keyword>
<evidence type="ECO:0000256" key="3">
    <source>
        <dbReference type="ARBA" id="ARBA00022833"/>
    </source>
</evidence>
<dbReference type="EMBL" id="GL349437">
    <property type="protein sequence ID" value="KNC53514.1"/>
    <property type="molecule type" value="Genomic_DNA"/>
</dbReference>
<evidence type="ECO:0000256" key="2">
    <source>
        <dbReference type="ARBA" id="ARBA00022771"/>
    </source>
</evidence>
<dbReference type="OrthoDB" id="2212237at2759"/>
<evidence type="ECO:0000256" key="4">
    <source>
        <dbReference type="PROSITE-ProRule" id="PRU00134"/>
    </source>
</evidence>
<keyword evidence="7" id="KW-1185">Reference proteome</keyword>
<dbReference type="PANTHER" id="PTHR10237">
    <property type="entry name" value="DEFORMED EPIDERMAL AUTOREGULATORY FACTOR 1 HOMOLOG SUPPRESSIN"/>
    <property type="match status" value="1"/>
</dbReference>
<dbReference type="Proteomes" id="UP000054408">
    <property type="component" value="Unassembled WGS sequence"/>
</dbReference>
<evidence type="ECO:0000256" key="1">
    <source>
        <dbReference type="ARBA" id="ARBA00022723"/>
    </source>
</evidence>
<dbReference type="Pfam" id="PF01753">
    <property type="entry name" value="zf-MYND"/>
    <property type="match status" value="1"/>
</dbReference>
<keyword evidence="3" id="KW-0862">Zinc</keyword>